<evidence type="ECO:0000313" key="1">
    <source>
        <dbReference type="EMBL" id="TQE07501.1"/>
    </source>
</evidence>
<reference evidence="1 2" key="1">
    <citation type="journal article" date="2019" name="G3 (Bethesda)">
        <title>Sequencing of a Wild Apple (Malus baccata) Genome Unravels the Differences Between Cultivated and Wild Apple Species Regarding Disease Resistance and Cold Tolerance.</title>
        <authorList>
            <person name="Chen X."/>
        </authorList>
    </citation>
    <scope>NUCLEOTIDE SEQUENCE [LARGE SCALE GENOMIC DNA]</scope>
    <source>
        <strain evidence="2">cv. Shandingzi</strain>
        <tissue evidence="1">Leaves</tissue>
    </source>
</reference>
<protein>
    <submittedName>
        <fullName evidence="1">Uncharacterized protein</fullName>
    </submittedName>
</protein>
<sequence length="109" mass="12530">MIEGGGGEEGDGSPFMLRSNLILSQLLRQIRSRYHLFAFALYEPLLLSLQELLRGSLQLQQWIRTTERRNDEYPLVFVASSQSVDLLALDVKIDLCGLPRMARFFSIIW</sequence>
<comment type="caution">
    <text evidence="1">The sequence shown here is derived from an EMBL/GenBank/DDBJ whole genome shotgun (WGS) entry which is preliminary data.</text>
</comment>
<accession>A0A540N8W9</accession>
<keyword evidence="2" id="KW-1185">Reference proteome</keyword>
<dbReference type="EMBL" id="VIEB01000084">
    <property type="protein sequence ID" value="TQE07501.1"/>
    <property type="molecule type" value="Genomic_DNA"/>
</dbReference>
<dbReference type="AlphaFoldDB" id="A0A540N8W9"/>
<organism evidence="1 2">
    <name type="scientific">Malus baccata</name>
    <name type="common">Siberian crab apple</name>
    <name type="synonym">Pyrus baccata</name>
    <dbReference type="NCBI Taxonomy" id="106549"/>
    <lineage>
        <taxon>Eukaryota</taxon>
        <taxon>Viridiplantae</taxon>
        <taxon>Streptophyta</taxon>
        <taxon>Embryophyta</taxon>
        <taxon>Tracheophyta</taxon>
        <taxon>Spermatophyta</taxon>
        <taxon>Magnoliopsida</taxon>
        <taxon>eudicotyledons</taxon>
        <taxon>Gunneridae</taxon>
        <taxon>Pentapetalae</taxon>
        <taxon>rosids</taxon>
        <taxon>fabids</taxon>
        <taxon>Rosales</taxon>
        <taxon>Rosaceae</taxon>
        <taxon>Amygdaloideae</taxon>
        <taxon>Maleae</taxon>
        <taxon>Malus</taxon>
    </lineage>
</organism>
<evidence type="ECO:0000313" key="2">
    <source>
        <dbReference type="Proteomes" id="UP000315295"/>
    </source>
</evidence>
<dbReference type="Proteomes" id="UP000315295">
    <property type="component" value="Unassembled WGS sequence"/>
</dbReference>
<gene>
    <name evidence="1" type="ORF">C1H46_006821</name>
</gene>
<name>A0A540N8W9_MALBA</name>
<proteinExistence type="predicted"/>